<gene>
    <name evidence="18" type="ORF">PECAL_1P13790</name>
</gene>
<feature type="repeat" description="PPR" evidence="15">
    <location>
        <begin position="56"/>
        <end position="90"/>
    </location>
</feature>
<evidence type="ECO:0000256" key="4">
    <source>
        <dbReference type="ARBA" id="ARBA00007626"/>
    </source>
</evidence>
<evidence type="ECO:0000313" key="19">
    <source>
        <dbReference type="Proteomes" id="UP000789595"/>
    </source>
</evidence>
<feature type="domain" description="PRORP" evidence="16">
    <location>
        <begin position="249"/>
        <end position="443"/>
    </location>
</feature>
<evidence type="ECO:0000259" key="17">
    <source>
        <dbReference type="Pfam" id="PF17177"/>
    </source>
</evidence>
<reference evidence="18" key="1">
    <citation type="submission" date="2021-11" db="EMBL/GenBank/DDBJ databases">
        <authorList>
            <consortium name="Genoscope - CEA"/>
            <person name="William W."/>
        </authorList>
    </citation>
    <scope>NUCLEOTIDE SEQUENCE</scope>
</reference>
<feature type="repeat" description="PPR" evidence="15">
    <location>
        <begin position="91"/>
        <end position="125"/>
    </location>
</feature>
<evidence type="ECO:0000256" key="9">
    <source>
        <dbReference type="ARBA" id="ARBA00022737"/>
    </source>
</evidence>
<evidence type="ECO:0000256" key="3">
    <source>
        <dbReference type="ARBA" id="ARBA00004173"/>
    </source>
</evidence>
<dbReference type="NCBIfam" id="TIGR00756">
    <property type="entry name" value="PPR"/>
    <property type="match status" value="1"/>
</dbReference>
<dbReference type="GO" id="GO:0004526">
    <property type="term" value="F:ribonuclease P activity"/>
    <property type="evidence" value="ECO:0007669"/>
    <property type="project" value="UniProtKB-EC"/>
</dbReference>
<keyword evidence="7" id="KW-0540">Nuclease</keyword>
<proteinExistence type="inferred from homology"/>
<dbReference type="Gene3D" id="3.40.50.11980">
    <property type="match status" value="1"/>
</dbReference>
<keyword evidence="14" id="KW-0496">Mitochondrion</keyword>
<evidence type="ECO:0000256" key="12">
    <source>
        <dbReference type="ARBA" id="ARBA00022842"/>
    </source>
</evidence>
<dbReference type="PROSITE" id="PS51375">
    <property type="entry name" value="PPR"/>
    <property type="match status" value="2"/>
</dbReference>
<keyword evidence="6" id="KW-0819">tRNA processing</keyword>
<evidence type="ECO:0000313" key="18">
    <source>
        <dbReference type="EMBL" id="CAH0364982.1"/>
    </source>
</evidence>
<evidence type="ECO:0000256" key="5">
    <source>
        <dbReference type="ARBA" id="ARBA00012179"/>
    </source>
</evidence>
<keyword evidence="10" id="KW-0378">Hydrolase</keyword>
<evidence type="ECO:0000256" key="14">
    <source>
        <dbReference type="ARBA" id="ARBA00023128"/>
    </source>
</evidence>
<evidence type="ECO:0000256" key="2">
    <source>
        <dbReference type="ARBA" id="ARBA00001946"/>
    </source>
</evidence>
<evidence type="ECO:0000256" key="7">
    <source>
        <dbReference type="ARBA" id="ARBA00022722"/>
    </source>
</evidence>
<dbReference type="InterPro" id="IPR031595">
    <property type="entry name" value="PRORP_C"/>
</dbReference>
<dbReference type="OrthoDB" id="46913at2759"/>
<dbReference type="Proteomes" id="UP000789595">
    <property type="component" value="Unassembled WGS sequence"/>
</dbReference>
<keyword evidence="13" id="KW-0809">Transit peptide</keyword>
<keyword evidence="11" id="KW-0862">Zinc</keyword>
<sequence length="447" mass="51354">MLVRRHLRSLVRRASSTTPQKQLQLQNNRLRLKRERPASYADACASLEEQRSRPLDEATYSVLIRNAVEAGDVAGGQEILERMTRNNVRRKRRAYAPLLAALSHNQQKDEVEALWAKMVRDGVKPDQMDLARLFAAAPSHDILQRMADDAARCGAFEIKMETAKALESGPWRARYERVDTDEGVTSHGQLRRLALDSDDKAALRKALLDRAEAGARPDGVRLLKEFGERWDEHVHEDSEKRRREGRKPAVRVCVDGANVAWYGQNHSRGGFSHAQLDHAMSRLSQLFDDEAYEPTLFLPRKHVKRLHGHRRKLVESWSSFLIDVPRGVDDDWFWMRATLSDESEHAFAVTNDAARDHHLAHVAPRAFRRWLRRHVLRFEFARDGDDAEVLLRTKGGQRSAGQHFVLGEPPAFSTECQRVGDAWLLPLQTKHSKDWNRRSRTWLSLHP</sequence>
<keyword evidence="9" id="KW-0677">Repeat</keyword>
<dbReference type="GO" id="GO:0008033">
    <property type="term" value="P:tRNA processing"/>
    <property type="evidence" value="ECO:0007669"/>
    <property type="project" value="UniProtKB-KW"/>
</dbReference>
<evidence type="ECO:0000256" key="13">
    <source>
        <dbReference type="ARBA" id="ARBA00022946"/>
    </source>
</evidence>
<dbReference type="InterPro" id="IPR033443">
    <property type="entry name" value="PROP1-like_PPR_dom"/>
</dbReference>
<comment type="similarity">
    <text evidence="4">Belongs to the PPR family. P subfamily.</text>
</comment>
<evidence type="ECO:0000256" key="6">
    <source>
        <dbReference type="ARBA" id="ARBA00022694"/>
    </source>
</evidence>
<dbReference type="PANTHER" id="PTHR13547:SF1">
    <property type="entry name" value="MITOCHONDRIAL RIBONUCLEASE P CATALYTIC SUBUNIT"/>
    <property type="match status" value="1"/>
</dbReference>
<dbReference type="EMBL" id="CAKKNE010000001">
    <property type="protein sequence ID" value="CAH0364982.1"/>
    <property type="molecule type" value="Genomic_DNA"/>
</dbReference>
<evidence type="ECO:0000256" key="8">
    <source>
        <dbReference type="ARBA" id="ARBA00022723"/>
    </source>
</evidence>
<comment type="catalytic activity">
    <reaction evidence="1">
        <text>Endonucleolytic cleavage of RNA, removing 5'-extranucleotides from tRNA precursor.</text>
        <dbReference type="EC" id="3.1.26.5"/>
    </reaction>
</comment>
<feature type="domain" description="PROP1-like PPR" evidence="17">
    <location>
        <begin position="52"/>
        <end position="135"/>
    </location>
</feature>
<dbReference type="InterPro" id="IPR002885">
    <property type="entry name" value="PPR_rpt"/>
</dbReference>
<dbReference type="EC" id="3.1.26.5" evidence="5"/>
<organism evidence="18 19">
    <name type="scientific">Pelagomonas calceolata</name>
    <dbReference type="NCBI Taxonomy" id="35677"/>
    <lineage>
        <taxon>Eukaryota</taxon>
        <taxon>Sar</taxon>
        <taxon>Stramenopiles</taxon>
        <taxon>Ochrophyta</taxon>
        <taxon>Pelagophyceae</taxon>
        <taxon>Pelagomonadales</taxon>
        <taxon>Pelagomonadaceae</taxon>
        <taxon>Pelagomonas</taxon>
    </lineage>
</organism>
<evidence type="ECO:0000259" key="16">
    <source>
        <dbReference type="Pfam" id="PF16953"/>
    </source>
</evidence>
<dbReference type="Pfam" id="PF16953">
    <property type="entry name" value="PRORP"/>
    <property type="match status" value="1"/>
</dbReference>
<keyword evidence="12" id="KW-0460">Magnesium</keyword>
<dbReference type="AlphaFoldDB" id="A0A8J2SFP9"/>
<dbReference type="GO" id="GO:0046872">
    <property type="term" value="F:metal ion binding"/>
    <property type="evidence" value="ECO:0007669"/>
    <property type="project" value="UniProtKB-KW"/>
</dbReference>
<name>A0A8J2SFP9_9STRA</name>
<dbReference type="InterPro" id="IPR011990">
    <property type="entry name" value="TPR-like_helical_dom_sf"/>
</dbReference>
<evidence type="ECO:0000256" key="15">
    <source>
        <dbReference type="PROSITE-ProRule" id="PRU00708"/>
    </source>
</evidence>
<dbReference type="Gene3D" id="1.25.40.10">
    <property type="entry name" value="Tetratricopeptide repeat domain"/>
    <property type="match status" value="1"/>
</dbReference>
<evidence type="ECO:0000256" key="10">
    <source>
        <dbReference type="ARBA" id="ARBA00022801"/>
    </source>
</evidence>
<comment type="caution">
    <text evidence="18">The sequence shown here is derived from an EMBL/GenBank/DDBJ whole genome shotgun (WGS) entry which is preliminary data.</text>
</comment>
<comment type="subcellular location">
    <subcellularLocation>
        <location evidence="3">Mitochondrion</location>
    </subcellularLocation>
</comment>
<keyword evidence="19" id="KW-1185">Reference proteome</keyword>
<dbReference type="PANTHER" id="PTHR13547">
    <property type="match status" value="1"/>
</dbReference>
<dbReference type="Pfam" id="PF17177">
    <property type="entry name" value="PPR_long"/>
    <property type="match status" value="1"/>
</dbReference>
<protein>
    <recommendedName>
        <fullName evidence="5">ribonuclease P</fullName>
        <ecNumber evidence="5">3.1.26.5</ecNumber>
    </recommendedName>
</protein>
<comment type="cofactor">
    <cofactor evidence="2">
        <name>Mg(2+)</name>
        <dbReference type="ChEBI" id="CHEBI:18420"/>
    </cofactor>
</comment>
<keyword evidence="8" id="KW-0479">Metal-binding</keyword>
<evidence type="ECO:0000256" key="1">
    <source>
        <dbReference type="ARBA" id="ARBA00000928"/>
    </source>
</evidence>
<evidence type="ECO:0000256" key="11">
    <source>
        <dbReference type="ARBA" id="ARBA00022833"/>
    </source>
</evidence>
<accession>A0A8J2SFP9</accession>